<accession>W1XBE5</accession>
<evidence type="ECO:0000313" key="1">
    <source>
        <dbReference type="EMBL" id="ETJ26134.1"/>
    </source>
</evidence>
<dbReference type="EMBL" id="AZMM01017511">
    <property type="protein sequence ID" value="ETJ26134.1"/>
    <property type="molecule type" value="Genomic_DNA"/>
</dbReference>
<gene>
    <name evidence="1" type="ORF">Q604_UNBC17511G0002</name>
</gene>
<reference evidence="1" key="1">
    <citation type="submission" date="2013-12" db="EMBL/GenBank/DDBJ databases">
        <title>A Varibaculum cambriense genome reconstructed from a premature infant gut community with otherwise low bacterial novelty that shifts toward anaerobic metabolism during the third week of life.</title>
        <authorList>
            <person name="Brown C.T."/>
            <person name="Sharon I."/>
            <person name="Thomas B.C."/>
            <person name="Castelle C.J."/>
            <person name="Morowitz M.J."/>
            <person name="Banfield J.F."/>
        </authorList>
    </citation>
    <scope>NUCLEOTIDE SEQUENCE</scope>
</reference>
<proteinExistence type="predicted"/>
<name>W1XBE5_9ZZZZ</name>
<protein>
    <submittedName>
        <fullName evidence="1">Uncharacterized protein</fullName>
    </submittedName>
</protein>
<dbReference type="AlphaFoldDB" id="W1XBE5"/>
<comment type="caution">
    <text evidence="1">The sequence shown here is derived from an EMBL/GenBank/DDBJ whole genome shotgun (WGS) entry which is preliminary data.</text>
</comment>
<sequence length="47" mass="5633">SFSRIGILHFTFEKDAEPVRIKLTDREDFDILDKTDIKENLYVRYNA</sequence>
<organism evidence="1">
    <name type="scientific">human gut metagenome</name>
    <dbReference type="NCBI Taxonomy" id="408170"/>
    <lineage>
        <taxon>unclassified sequences</taxon>
        <taxon>metagenomes</taxon>
        <taxon>organismal metagenomes</taxon>
    </lineage>
</organism>
<feature type="non-terminal residue" evidence="1">
    <location>
        <position position="1"/>
    </location>
</feature>